<dbReference type="AlphaFoldDB" id="A0A4P2Q0K8"/>
<gene>
    <name evidence="1" type="ORF">SOCEGT47_029510</name>
</gene>
<proteinExistence type="predicted"/>
<protein>
    <submittedName>
        <fullName evidence="1">Uncharacterized protein</fullName>
    </submittedName>
</protein>
<evidence type="ECO:0000313" key="2">
    <source>
        <dbReference type="Proteomes" id="UP000295781"/>
    </source>
</evidence>
<name>A0A4P2Q0K8_SORCE</name>
<dbReference type="Proteomes" id="UP000295781">
    <property type="component" value="Chromosome"/>
</dbReference>
<dbReference type="RefSeq" id="WP_129347607.1">
    <property type="nucleotide sequence ID" value="NZ_CP012670.1"/>
</dbReference>
<accession>A0A4P2Q0K8</accession>
<organism evidence="1 2">
    <name type="scientific">Sorangium cellulosum</name>
    <name type="common">Polyangium cellulosum</name>
    <dbReference type="NCBI Taxonomy" id="56"/>
    <lineage>
        <taxon>Bacteria</taxon>
        <taxon>Pseudomonadati</taxon>
        <taxon>Myxococcota</taxon>
        <taxon>Polyangia</taxon>
        <taxon>Polyangiales</taxon>
        <taxon>Polyangiaceae</taxon>
        <taxon>Sorangium</taxon>
    </lineage>
</organism>
<reference evidence="1 2" key="1">
    <citation type="submission" date="2015-09" db="EMBL/GenBank/DDBJ databases">
        <title>Sorangium comparison.</title>
        <authorList>
            <person name="Zaburannyi N."/>
            <person name="Bunk B."/>
            <person name="Overmann J."/>
            <person name="Mueller R."/>
        </authorList>
    </citation>
    <scope>NUCLEOTIDE SEQUENCE [LARGE SCALE GENOMIC DNA]</scope>
    <source>
        <strain evidence="1 2">So ceGT47</strain>
    </source>
</reference>
<dbReference type="OrthoDB" id="5505940at2"/>
<sequence>MSNEIPFTNDRRGILFTINRETEPLYQLESGAWASPENRWPEGDIPPEIREKVAALRQSGKPGTFVQFLQGEVGVYVICEGNIKNLPEAADDDLVVDGPWSTGTRARGLAPYDLVICAKGGAVMAEGGARLETRDGDYYVVRCQTWSRFVAHPPVRPRFVDTTKDVLLLLENLHRKNFLSMSPDPEDEGLPANLMPPMAVPEGINCYVLNLSRFKR</sequence>
<evidence type="ECO:0000313" key="1">
    <source>
        <dbReference type="EMBL" id="AUX22448.1"/>
    </source>
</evidence>
<dbReference type="EMBL" id="CP012670">
    <property type="protein sequence ID" value="AUX22448.1"/>
    <property type="molecule type" value="Genomic_DNA"/>
</dbReference>